<organism evidence="1 2">
    <name type="scientific">Lithocarpus litseifolius</name>
    <dbReference type="NCBI Taxonomy" id="425828"/>
    <lineage>
        <taxon>Eukaryota</taxon>
        <taxon>Viridiplantae</taxon>
        <taxon>Streptophyta</taxon>
        <taxon>Embryophyta</taxon>
        <taxon>Tracheophyta</taxon>
        <taxon>Spermatophyta</taxon>
        <taxon>Magnoliopsida</taxon>
        <taxon>eudicotyledons</taxon>
        <taxon>Gunneridae</taxon>
        <taxon>Pentapetalae</taxon>
        <taxon>rosids</taxon>
        <taxon>fabids</taxon>
        <taxon>Fagales</taxon>
        <taxon>Fagaceae</taxon>
        <taxon>Lithocarpus</taxon>
    </lineage>
</organism>
<sequence length="87" mass="9781">MNCVNFKIPYDYIVSIKNVTAEQEHLKMKENTYSMAAANVGQINHAEPGPIDGSVLTQQLNHRSEVIWNGQDPGSLTCRSRNEEFSN</sequence>
<proteinExistence type="predicted"/>
<protein>
    <submittedName>
        <fullName evidence="1">Uncharacterized protein</fullName>
    </submittedName>
</protein>
<evidence type="ECO:0000313" key="2">
    <source>
        <dbReference type="Proteomes" id="UP001459277"/>
    </source>
</evidence>
<dbReference type="Proteomes" id="UP001459277">
    <property type="component" value="Unassembled WGS sequence"/>
</dbReference>
<dbReference type="EMBL" id="JAZDWU010000012">
    <property type="protein sequence ID" value="KAK9984989.1"/>
    <property type="molecule type" value="Genomic_DNA"/>
</dbReference>
<comment type="caution">
    <text evidence="1">The sequence shown here is derived from an EMBL/GenBank/DDBJ whole genome shotgun (WGS) entry which is preliminary data.</text>
</comment>
<name>A0AAW2BJ34_9ROSI</name>
<accession>A0AAW2BJ34</accession>
<reference evidence="1 2" key="1">
    <citation type="submission" date="2024-01" db="EMBL/GenBank/DDBJ databases">
        <title>A telomere-to-telomere, gap-free genome of sweet tea (Lithocarpus litseifolius).</title>
        <authorList>
            <person name="Zhou J."/>
        </authorList>
    </citation>
    <scope>NUCLEOTIDE SEQUENCE [LARGE SCALE GENOMIC DNA]</scope>
    <source>
        <strain evidence="1">Zhou-2022a</strain>
        <tissue evidence="1">Leaf</tissue>
    </source>
</reference>
<keyword evidence="2" id="KW-1185">Reference proteome</keyword>
<evidence type="ECO:0000313" key="1">
    <source>
        <dbReference type="EMBL" id="KAK9984989.1"/>
    </source>
</evidence>
<gene>
    <name evidence="1" type="ORF">SO802_034514</name>
</gene>
<dbReference type="AlphaFoldDB" id="A0AAW2BJ34"/>